<dbReference type="RefSeq" id="WP_085496447.1">
    <property type="nucleotide sequence ID" value="NZ_FXAZ01000005.1"/>
</dbReference>
<keyword evidence="3" id="KW-1185">Reference proteome</keyword>
<feature type="chain" id="PRO_5010864777" evidence="1">
    <location>
        <begin position="26"/>
        <end position="129"/>
    </location>
</feature>
<name>A0A1X7LK25_9BACL</name>
<proteinExistence type="predicted"/>
<reference evidence="2 3" key="1">
    <citation type="submission" date="2017-04" db="EMBL/GenBank/DDBJ databases">
        <authorList>
            <person name="Afonso C.L."/>
            <person name="Miller P.J."/>
            <person name="Scott M.A."/>
            <person name="Spackman E."/>
            <person name="Goraichik I."/>
            <person name="Dimitrov K.M."/>
            <person name="Suarez D.L."/>
            <person name="Swayne D.E."/>
        </authorList>
    </citation>
    <scope>NUCLEOTIDE SEQUENCE [LARGE SCALE GENOMIC DNA]</scope>
    <source>
        <strain evidence="2 3">11</strain>
    </source>
</reference>
<dbReference type="Proteomes" id="UP000193834">
    <property type="component" value="Unassembled WGS sequence"/>
</dbReference>
<dbReference type="AlphaFoldDB" id="A0A1X7LK25"/>
<protein>
    <submittedName>
        <fullName evidence="2">Uncharacterized protein</fullName>
    </submittedName>
</protein>
<evidence type="ECO:0000313" key="3">
    <source>
        <dbReference type="Proteomes" id="UP000193834"/>
    </source>
</evidence>
<evidence type="ECO:0000313" key="2">
    <source>
        <dbReference type="EMBL" id="SMG53887.1"/>
    </source>
</evidence>
<dbReference type="OrthoDB" id="9902428at2"/>
<gene>
    <name evidence="2" type="ORF">SAMN06295960_3596</name>
</gene>
<dbReference type="EMBL" id="FXAZ01000005">
    <property type="protein sequence ID" value="SMG53887.1"/>
    <property type="molecule type" value="Genomic_DNA"/>
</dbReference>
<dbReference type="STRING" id="1852522.SAMN06295960_3596"/>
<accession>A0A1X7LK25</accession>
<sequence>MKKRIVSFVAVMSLVFAMSATAAFAASYTFKFEGSFIGSLKTSSAQTVQTLNAAYVNPSASAVPTTYYLCTTTSNTTNVTNWITDVSTSGKRSFTYNSGYGGVNNQYKLAGYPSNWDFVDYTVTGSWSP</sequence>
<keyword evidence="1" id="KW-0732">Signal</keyword>
<evidence type="ECO:0000256" key="1">
    <source>
        <dbReference type="SAM" id="SignalP"/>
    </source>
</evidence>
<feature type="signal peptide" evidence="1">
    <location>
        <begin position="1"/>
        <end position="25"/>
    </location>
</feature>
<organism evidence="2 3">
    <name type="scientific">Paenibacillus aquistagni</name>
    <dbReference type="NCBI Taxonomy" id="1852522"/>
    <lineage>
        <taxon>Bacteria</taxon>
        <taxon>Bacillati</taxon>
        <taxon>Bacillota</taxon>
        <taxon>Bacilli</taxon>
        <taxon>Bacillales</taxon>
        <taxon>Paenibacillaceae</taxon>
        <taxon>Paenibacillus</taxon>
    </lineage>
</organism>